<sequence length="93" mass="11368">MVHKRIFLVLIISLIFVYFVFGKYGIYHTIKLEIKRRSLERRILIMNADMIIMKHKMKLLEDSDDEKERIAREKLGMLKNSEKIIIMEEEWKR</sequence>
<evidence type="ECO:0008006" key="3">
    <source>
        <dbReference type="Google" id="ProtNLM"/>
    </source>
</evidence>
<accession>A0A7C4YH50</accession>
<dbReference type="Pfam" id="PF04977">
    <property type="entry name" value="DivIC"/>
    <property type="match status" value="1"/>
</dbReference>
<gene>
    <name evidence="2" type="ORF">ENV67_04000</name>
</gene>
<keyword evidence="1" id="KW-1133">Transmembrane helix</keyword>
<dbReference type="InterPro" id="IPR007060">
    <property type="entry name" value="FtsL/DivIC"/>
</dbReference>
<dbReference type="EMBL" id="DTHG01000047">
    <property type="protein sequence ID" value="HGW91687.1"/>
    <property type="molecule type" value="Genomic_DNA"/>
</dbReference>
<proteinExistence type="predicted"/>
<keyword evidence="1" id="KW-0472">Membrane</keyword>
<feature type="transmembrane region" description="Helical" evidence="1">
    <location>
        <begin position="6"/>
        <end position="27"/>
    </location>
</feature>
<organism evidence="2">
    <name type="scientific">candidate division WOR-3 bacterium</name>
    <dbReference type="NCBI Taxonomy" id="2052148"/>
    <lineage>
        <taxon>Bacteria</taxon>
        <taxon>Bacteria division WOR-3</taxon>
    </lineage>
</organism>
<comment type="caution">
    <text evidence="2">The sequence shown here is derived from an EMBL/GenBank/DDBJ whole genome shotgun (WGS) entry which is preliminary data.</text>
</comment>
<evidence type="ECO:0000313" key="2">
    <source>
        <dbReference type="EMBL" id="HGW91687.1"/>
    </source>
</evidence>
<name>A0A7C4YH50_UNCW3</name>
<evidence type="ECO:0000256" key="1">
    <source>
        <dbReference type="SAM" id="Phobius"/>
    </source>
</evidence>
<reference evidence="2" key="1">
    <citation type="journal article" date="2020" name="mSystems">
        <title>Genome- and Community-Level Interaction Insights into Carbon Utilization and Element Cycling Functions of Hydrothermarchaeota in Hydrothermal Sediment.</title>
        <authorList>
            <person name="Zhou Z."/>
            <person name="Liu Y."/>
            <person name="Xu W."/>
            <person name="Pan J."/>
            <person name="Luo Z.H."/>
            <person name="Li M."/>
        </authorList>
    </citation>
    <scope>NUCLEOTIDE SEQUENCE [LARGE SCALE GENOMIC DNA]</scope>
    <source>
        <strain evidence="2">SpSt-780</strain>
    </source>
</reference>
<protein>
    <recommendedName>
        <fullName evidence="3">Septum formation initiator family protein</fullName>
    </recommendedName>
</protein>
<keyword evidence="1" id="KW-0812">Transmembrane</keyword>
<dbReference type="AlphaFoldDB" id="A0A7C4YH50"/>